<keyword evidence="2" id="KW-1185">Reference proteome</keyword>
<dbReference type="EMBL" id="JAFFZS010000014">
    <property type="protein sequence ID" value="MBN0046240.1"/>
    <property type="molecule type" value="Genomic_DNA"/>
</dbReference>
<evidence type="ECO:0000313" key="2">
    <source>
        <dbReference type="Proteomes" id="UP000788262"/>
    </source>
</evidence>
<dbReference type="SUPFAM" id="SSF53335">
    <property type="entry name" value="S-adenosyl-L-methionine-dependent methyltransferases"/>
    <property type="match status" value="1"/>
</dbReference>
<dbReference type="Proteomes" id="UP000788262">
    <property type="component" value="Unassembled WGS sequence"/>
</dbReference>
<sequence length="285" mass="30468">MTPTLVRQHLPHAGPAPRVDLCARARDWSEIQERMLVPLYEAVYERLEVGPGTRLLGLGCGSGLALLMAASRGAEITGVECHSPERLALARDRLLPEAPEAPAGVEARLVEDCPENVTDTRTAPYTLVTAFEPIGCLAGDSEGLAELLAGAVPLAEHGAAVVLAGWGPPERCTTSSVLRVAARLADPLRFTGGWRPTHRDDLEEVAQRAGLKPDGSGRVACPFGYTGPRSAVRGLLSTGLFDAAIAATDQAQVEKELTEALHPHRRPDGTVWMPNVFRYLIARVP</sequence>
<reference evidence="1 2" key="1">
    <citation type="submission" date="2021-02" db="EMBL/GenBank/DDBJ databases">
        <title>Whole genome sequencing of Streptomyces actuosus VRA1.</title>
        <authorList>
            <person name="Sen G."/>
            <person name="Sen A."/>
        </authorList>
    </citation>
    <scope>NUCLEOTIDE SEQUENCE [LARGE SCALE GENOMIC DNA]</scope>
    <source>
        <strain evidence="1 2">VRA1</strain>
    </source>
</reference>
<comment type="caution">
    <text evidence="1">The sequence shown here is derived from an EMBL/GenBank/DDBJ whole genome shotgun (WGS) entry which is preliminary data.</text>
</comment>
<name>A0ABS2VSZ2_STRAS</name>
<dbReference type="RefSeq" id="WP_205384393.1">
    <property type="nucleotide sequence ID" value="NZ_JAFFZS010000014.1"/>
</dbReference>
<accession>A0ABS2VSZ2</accession>
<proteinExistence type="predicted"/>
<dbReference type="GO" id="GO:0032259">
    <property type="term" value="P:methylation"/>
    <property type="evidence" value="ECO:0007669"/>
    <property type="project" value="UniProtKB-KW"/>
</dbReference>
<dbReference type="GO" id="GO:0008168">
    <property type="term" value="F:methyltransferase activity"/>
    <property type="evidence" value="ECO:0007669"/>
    <property type="project" value="UniProtKB-KW"/>
</dbReference>
<gene>
    <name evidence="1" type="ORF">JS756_19455</name>
</gene>
<dbReference type="InterPro" id="IPR029063">
    <property type="entry name" value="SAM-dependent_MTases_sf"/>
</dbReference>
<keyword evidence="1" id="KW-0489">Methyltransferase</keyword>
<keyword evidence="1" id="KW-0808">Transferase</keyword>
<evidence type="ECO:0000313" key="1">
    <source>
        <dbReference type="EMBL" id="MBN0046240.1"/>
    </source>
</evidence>
<protein>
    <submittedName>
        <fullName evidence="1">Class I SAM-dependent methyltransferase</fullName>
    </submittedName>
</protein>
<organism evidence="1 2">
    <name type="scientific">Streptomyces actuosus</name>
    <dbReference type="NCBI Taxonomy" id="1885"/>
    <lineage>
        <taxon>Bacteria</taxon>
        <taxon>Bacillati</taxon>
        <taxon>Actinomycetota</taxon>
        <taxon>Actinomycetes</taxon>
        <taxon>Kitasatosporales</taxon>
        <taxon>Streptomycetaceae</taxon>
        <taxon>Streptomyces</taxon>
    </lineage>
</organism>
<dbReference type="Gene3D" id="3.40.50.150">
    <property type="entry name" value="Vaccinia Virus protein VP39"/>
    <property type="match status" value="1"/>
</dbReference>